<keyword evidence="3" id="KW-1185">Reference proteome</keyword>
<dbReference type="InterPro" id="IPR036047">
    <property type="entry name" value="F-box-like_dom_sf"/>
</dbReference>
<proteinExistence type="predicted"/>
<dbReference type="PROSITE" id="PS50181">
    <property type="entry name" value="FBOX"/>
    <property type="match status" value="1"/>
</dbReference>
<dbReference type="Pfam" id="PF00646">
    <property type="entry name" value="F-box"/>
    <property type="match status" value="1"/>
</dbReference>
<dbReference type="SUPFAM" id="SSF81383">
    <property type="entry name" value="F-box domain"/>
    <property type="match status" value="1"/>
</dbReference>
<dbReference type="Proteomes" id="UP001432322">
    <property type="component" value="Unassembled WGS sequence"/>
</dbReference>
<dbReference type="EMBL" id="BTSY01000001">
    <property type="protein sequence ID" value="GMT09862.1"/>
    <property type="molecule type" value="Genomic_DNA"/>
</dbReference>
<dbReference type="AlphaFoldDB" id="A0AAV5URV4"/>
<gene>
    <name evidence="2" type="ORF">PFISCL1PPCAC_1159</name>
</gene>
<evidence type="ECO:0000313" key="3">
    <source>
        <dbReference type="Proteomes" id="UP001432322"/>
    </source>
</evidence>
<feature type="non-terminal residue" evidence="2">
    <location>
        <position position="1"/>
    </location>
</feature>
<evidence type="ECO:0000313" key="2">
    <source>
        <dbReference type="EMBL" id="GMT09862.1"/>
    </source>
</evidence>
<protein>
    <recommendedName>
        <fullName evidence="1">F-box domain-containing protein</fullName>
    </recommendedName>
</protein>
<sequence length="327" mass="38345">LEYLPAEILSMILRSLTGRDRLNLRICCRTLESSVASTDFYNDSENVNHCMGLIEYDIGRVYFQLDRHLRIRICDFDVQQLWQLQLVRKRLFKRARVGMLVLSYINFDKIPLSYINQLLEGCNYRSLQMDRNHYDTDERALQFLNANARNVSGLTTYNMPLTQEFIFSLPPMRVLKLIECDISSENSEAVALKKTDMHIELLKKGHQLIDHEIQVEVPKDVLKIFETVSTTSQEQSTRFDVSEEVMRNAMAQLFFVLTKDGYARTENTDSRVTVNNYKDKDGVWSGNFIVHRENSLIFFRRSWAISEVVITNRKRSRAELMKTFLNR</sequence>
<dbReference type="InterPro" id="IPR001810">
    <property type="entry name" value="F-box_dom"/>
</dbReference>
<name>A0AAV5URV4_9BILA</name>
<organism evidence="2 3">
    <name type="scientific">Pristionchus fissidentatus</name>
    <dbReference type="NCBI Taxonomy" id="1538716"/>
    <lineage>
        <taxon>Eukaryota</taxon>
        <taxon>Metazoa</taxon>
        <taxon>Ecdysozoa</taxon>
        <taxon>Nematoda</taxon>
        <taxon>Chromadorea</taxon>
        <taxon>Rhabditida</taxon>
        <taxon>Rhabditina</taxon>
        <taxon>Diplogasteromorpha</taxon>
        <taxon>Diplogasteroidea</taxon>
        <taxon>Neodiplogasteridae</taxon>
        <taxon>Pristionchus</taxon>
    </lineage>
</organism>
<accession>A0AAV5URV4</accession>
<reference evidence="2" key="1">
    <citation type="submission" date="2023-10" db="EMBL/GenBank/DDBJ databases">
        <title>Genome assembly of Pristionchus species.</title>
        <authorList>
            <person name="Yoshida K."/>
            <person name="Sommer R.J."/>
        </authorList>
    </citation>
    <scope>NUCLEOTIDE SEQUENCE</scope>
    <source>
        <strain evidence="2">RS5133</strain>
    </source>
</reference>
<comment type="caution">
    <text evidence="2">The sequence shown here is derived from an EMBL/GenBank/DDBJ whole genome shotgun (WGS) entry which is preliminary data.</text>
</comment>
<dbReference type="SMART" id="SM00256">
    <property type="entry name" value="FBOX"/>
    <property type="match status" value="1"/>
</dbReference>
<feature type="domain" description="F-box" evidence="1">
    <location>
        <begin position="1"/>
        <end position="44"/>
    </location>
</feature>
<evidence type="ECO:0000259" key="1">
    <source>
        <dbReference type="PROSITE" id="PS50181"/>
    </source>
</evidence>